<keyword evidence="3" id="KW-1003">Cell membrane</keyword>
<feature type="transmembrane region" description="Helical" evidence="8">
    <location>
        <begin position="190"/>
        <end position="211"/>
    </location>
</feature>
<feature type="transmembrane region" description="Helical" evidence="8">
    <location>
        <begin position="357"/>
        <end position="381"/>
    </location>
</feature>
<dbReference type="AlphaFoldDB" id="A0AAN9TRU1"/>
<dbReference type="GO" id="GO:0005886">
    <property type="term" value="C:plasma membrane"/>
    <property type="evidence" value="ECO:0007669"/>
    <property type="project" value="UniProtKB-SubCell"/>
</dbReference>
<proteinExistence type="predicted"/>
<dbReference type="InterPro" id="IPR050549">
    <property type="entry name" value="MFS_Trehalose_Transporter"/>
</dbReference>
<feature type="transmembrane region" description="Helical" evidence="8">
    <location>
        <begin position="466"/>
        <end position="485"/>
    </location>
</feature>
<evidence type="ECO:0000313" key="10">
    <source>
        <dbReference type="EMBL" id="KAK7584337.1"/>
    </source>
</evidence>
<dbReference type="EMBL" id="JBBCAQ010000032">
    <property type="protein sequence ID" value="KAK7584337.1"/>
    <property type="molecule type" value="Genomic_DNA"/>
</dbReference>
<feature type="transmembrane region" description="Helical" evidence="8">
    <location>
        <begin position="107"/>
        <end position="124"/>
    </location>
</feature>
<keyword evidence="4" id="KW-0762">Sugar transport</keyword>
<name>A0AAN9TRU1_9HEMI</name>
<comment type="subcellular location">
    <subcellularLocation>
        <location evidence="1">Cell membrane</location>
        <topology evidence="1">Multi-pass membrane protein</topology>
    </subcellularLocation>
</comment>
<dbReference type="PANTHER" id="PTHR48021">
    <property type="match status" value="1"/>
</dbReference>
<evidence type="ECO:0000256" key="8">
    <source>
        <dbReference type="SAM" id="Phobius"/>
    </source>
</evidence>
<evidence type="ECO:0000256" key="3">
    <source>
        <dbReference type="ARBA" id="ARBA00022475"/>
    </source>
</evidence>
<comment type="caution">
    <text evidence="10">The sequence shown here is derived from an EMBL/GenBank/DDBJ whole genome shotgun (WGS) entry which is preliminary data.</text>
</comment>
<keyword evidence="7 8" id="KW-0472">Membrane</keyword>
<evidence type="ECO:0000313" key="11">
    <source>
        <dbReference type="Proteomes" id="UP001367676"/>
    </source>
</evidence>
<dbReference type="PROSITE" id="PS50850">
    <property type="entry name" value="MFS"/>
    <property type="match status" value="1"/>
</dbReference>
<dbReference type="InterPro" id="IPR003663">
    <property type="entry name" value="Sugar/inositol_transpt"/>
</dbReference>
<gene>
    <name evidence="10" type="ORF">V9T40_005300</name>
</gene>
<reference evidence="10 11" key="1">
    <citation type="submission" date="2024-03" db="EMBL/GenBank/DDBJ databases">
        <title>Adaptation during the transition from Ophiocordyceps entomopathogen to insect associate is accompanied by gene loss and intensified selection.</title>
        <authorList>
            <person name="Ward C.M."/>
            <person name="Onetto C.A."/>
            <person name="Borneman A.R."/>
        </authorList>
    </citation>
    <scope>NUCLEOTIDE SEQUENCE [LARGE SCALE GENOMIC DNA]</scope>
    <source>
        <strain evidence="10">AWRI1</strain>
        <tissue evidence="10">Single Adult Female</tissue>
    </source>
</reference>
<accession>A0AAN9TRU1</accession>
<dbReference type="InterPro" id="IPR036259">
    <property type="entry name" value="MFS_trans_sf"/>
</dbReference>
<dbReference type="PROSITE" id="PS00217">
    <property type="entry name" value="SUGAR_TRANSPORT_2"/>
    <property type="match status" value="1"/>
</dbReference>
<feature type="transmembrane region" description="Helical" evidence="8">
    <location>
        <begin position="130"/>
        <end position="155"/>
    </location>
</feature>
<evidence type="ECO:0000256" key="4">
    <source>
        <dbReference type="ARBA" id="ARBA00022597"/>
    </source>
</evidence>
<dbReference type="PROSITE" id="PS00216">
    <property type="entry name" value="SUGAR_TRANSPORT_1"/>
    <property type="match status" value="1"/>
</dbReference>
<dbReference type="Proteomes" id="UP001367676">
    <property type="component" value="Unassembled WGS sequence"/>
</dbReference>
<evidence type="ECO:0000256" key="2">
    <source>
        <dbReference type="ARBA" id="ARBA00022448"/>
    </source>
</evidence>
<dbReference type="Pfam" id="PF00083">
    <property type="entry name" value="Sugar_tr"/>
    <property type="match status" value="1"/>
</dbReference>
<dbReference type="SUPFAM" id="SSF103473">
    <property type="entry name" value="MFS general substrate transporter"/>
    <property type="match status" value="1"/>
</dbReference>
<keyword evidence="6 8" id="KW-1133">Transmembrane helix</keyword>
<dbReference type="PRINTS" id="PR00171">
    <property type="entry name" value="SUGRTRNSPORT"/>
</dbReference>
<feature type="transmembrane region" description="Helical" evidence="8">
    <location>
        <begin position="293"/>
        <end position="315"/>
    </location>
</feature>
<feature type="transmembrane region" description="Helical" evidence="8">
    <location>
        <begin position="434"/>
        <end position="454"/>
    </location>
</feature>
<feature type="transmembrane region" description="Helical" evidence="8">
    <location>
        <begin position="79"/>
        <end position="100"/>
    </location>
</feature>
<dbReference type="GO" id="GO:0022857">
    <property type="term" value="F:transmembrane transporter activity"/>
    <property type="evidence" value="ECO:0007669"/>
    <property type="project" value="InterPro"/>
</dbReference>
<keyword evidence="2" id="KW-0813">Transport</keyword>
<dbReference type="PANTHER" id="PTHR48021:SF1">
    <property type="entry name" value="GH07001P-RELATED"/>
    <property type="match status" value="1"/>
</dbReference>
<evidence type="ECO:0000256" key="6">
    <source>
        <dbReference type="ARBA" id="ARBA00022989"/>
    </source>
</evidence>
<keyword evidence="11" id="KW-1185">Reference proteome</keyword>
<dbReference type="InterPro" id="IPR005828">
    <property type="entry name" value="MFS_sugar_transport-like"/>
</dbReference>
<feature type="transmembrane region" description="Helical" evidence="8">
    <location>
        <begin position="32"/>
        <end position="51"/>
    </location>
</feature>
<evidence type="ECO:0000259" key="9">
    <source>
        <dbReference type="PROSITE" id="PS50850"/>
    </source>
</evidence>
<feature type="transmembrane region" description="Helical" evidence="8">
    <location>
        <begin position="401"/>
        <end position="422"/>
    </location>
</feature>
<evidence type="ECO:0000256" key="1">
    <source>
        <dbReference type="ARBA" id="ARBA00004651"/>
    </source>
</evidence>
<keyword evidence="5 8" id="KW-0812">Transmembrane</keyword>
<organism evidence="10 11">
    <name type="scientific">Parthenolecanium corni</name>
    <dbReference type="NCBI Taxonomy" id="536013"/>
    <lineage>
        <taxon>Eukaryota</taxon>
        <taxon>Metazoa</taxon>
        <taxon>Ecdysozoa</taxon>
        <taxon>Arthropoda</taxon>
        <taxon>Hexapoda</taxon>
        <taxon>Insecta</taxon>
        <taxon>Pterygota</taxon>
        <taxon>Neoptera</taxon>
        <taxon>Paraneoptera</taxon>
        <taxon>Hemiptera</taxon>
        <taxon>Sternorrhyncha</taxon>
        <taxon>Coccoidea</taxon>
        <taxon>Coccidae</taxon>
        <taxon>Parthenolecanium</taxon>
    </lineage>
</organism>
<sequence>MTAGRLNGKQENRSNSETRGLLTDKETYWKQYLAAFLASLVSLSTGCVGGWSSPATPVLLNKTHSDFGIRPLTLEEVSWVGSLINLGAFFGSIPAGYLSFKFGRKTCLLSLAWPIIIGWLFILFNNNNVWFLYIGRFISGISYGSLNVALPIYTNEISGERIRGRNGIMYDLLQCIGLLWVYAFGAITTLFWTTVLCLLQPVLFILLFMWMPESPLFLVRKGKLAEAVKAIKWLHGEDCDLDNEIIKIRLALLEGRKEGYDYENESEEISCFSLAKCVRNFFQSLSPITIKTVLIAFFMFVLQRTCGATMVQYYADSIFELSYSSIPPNMATVLIGIISVVGSVFSVLTVDSLGRRFLLTFSFFIMSVSMAVFVGYLIIIFDDTLIDNVAAHRDIYGLIPALSLCLFVAMFRLGVSPVPWFMAPEIIPTEAQKWAPSTIVCITWGTSFLLSKSFLPAIEAFGQVPVYVFFLIVCVIGVLYTWIFIPETKNKTREEIQQALGAPRTTYETI</sequence>
<evidence type="ECO:0000256" key="7">
    <source>
        <dbReference type="ARBA" id="ARBA00023136"/>
    </source>
</evidence>
<evidence type="ECO:0000256" key="5">
    <source>
        <dbReference type="ARBA" id="ARBA00022692"/>
    </source>
</evidence>
<feature type="domain" description="Major facilitator superfamily (MFS) profile" evidence="9">
    <location>
        <begin position="30"/>
        <end position="489"/>
    </location>
</feature>
<feature type="transmembrane region" description="Helical" evidence="8">
    <location>
        <begin position="330"/>
        <end position="350"/>
    </location>
</feature>
<dbReference type="FunFam" id="1.20.1250.20:FF:000218">
    <property type="entry name" value="facilitated trehalose transporter Tret1"/>
    <property type="match status" value="1"/>
</dbReference>
<dbReference type="InterPro" id="IPR020846">
    <property type="entry name" value="MFS_dom"/>
</dbReference>
<protein>
    <recommendedName>
        <fullName evidence="9">Major facilitator superfamily (MFS) profile domain-containing protein</fullName>
    </recommendedName>
</protein>
<dbReference type="InterPro" id="IPR005829">
    <property type="entry name" value="Sugar_transporter_CS"/>
</dbReference>
<feature type="transmembrane region" description="Helical" evidence="8">
    <location>
        <begin position="167"/>
        <end position="184"/>
    </location>
</feature>
<dbReference type="Gene3D" id="1.20.1250.20">
    <property type="entry name" value="MFS general substrate transporter like domains"/>
    <property type="match status" value="1"/>
</dbReference>